<comment type="similarity">
    <text evidence="1">Belongs to the replication factor A protein 1 family.</text>
</comment>
<dbReference type="Pfam" id="PF16900">
    <property type="entry name" value="REPA_OB_2"/>
    <property type="match status" value="1"/>
</dbReference>
<evidence type="ECO:0000256" key="2">
    <source>
        <dbReference type="ARBA" id="ARBA00022723"/>
    </source>
</evidence>
<dbReference type="Proteomes" id="UP000515211">
    <property type="component" value="Chromosome 6"/>
</dbReference>
<dbReference type="OrthoDB" id="1435871at2759"/>
<accession>A0A6P4DQ82</accession>
<dbReference type="InterPro" id="IPR047192">
    <property type="entry name" value="Euk_RPA1_DBD_C"/>
</dbReference>
<keyword evidence="4" id="KW-0862">Zinc</keyword>
<reference evidence="9" key="2">
    <citation type="submission" date="2025-08" db="UniProtKB">
        <authorList>
            <consortium name="RefSeq"/>
        </authorList>
    </citation>
    <scope>IDENTIFICATION</scope>
    <source>
        <tissue evidence="9">Whole plant</tissue>
    </source>
</reference>
<evidence type="ECO:0000256" key="1">
    <source>
        <dbReference type="ARBA" id="ARBA00005690"/>
    </source>
</evidence>
<dbReference type="Pfam" id="PF08646">
    <property type="entry name" value="Rep_fac-A_C"/>
    <property type="match status" value="1"/>
</dbReference>
<dbReference type="InterPro" id="IPR031657">
    <property type="entry name" value="REPA_OB_2"/>
</dbReference>
<dbReference type="CDD" id="cd04476">
    <property type="entry name" value="RPA1_DBD_C"/>
    <property type="match status" value="1"/>
</dbReference>
<dbReference type="GO" id="GO:0008270">
    <property type="term" value="F:zinc ion binding"/>
    <property type="evidence" value="ECO:0007669"/>
    <property type="project" value="UniProtKB-KW"/>
</dbReference>
<proteinExistence type="inferred from homology"/>
<dbReference type="GO" id="GO:0003677">
    <property type="term" value="F:DNA binding"/>
    <property type="evidence" value="ECO:0007669"/>
    <property type="project" value="UniProtKB-KW"/>
</dbReference>
<evidence type="ECO:0000259" key="7">
    <source>
        <dbReference type="Pfam" id="PF16900"/>
    </source>
</evidence>
<evidence type="ECO:0000313" key="9">
    <source>
        <dbReference type="RefSeq" id="XP_015969321.1"/>
    </source>
</evidence>
<evidence type="ECO:0000256" key="3">
    <source>
        <dbReference type="ARBA" id="ARBA00022771"/>
    </source>
</evidence>
<gene>
    <name evidence="9" type="primary">LOC107492778</name>
</gene>
<evidence type="ECO:0000259" key="6">
    <source>
        <dbReference type="Pfam" id="PF08646"/>
    </source>
</evidence>
<evidence type="ECO:0000256" key="4">
    <source>
        <dbReference type="ARBA" id="ARBA00022833"/>
    </source>
</evidence>
<protein>
    <submittedName>
        <fullName evidence="9">Uncharacterized protein LOC107492778</fullName>
    </submittedName>
</protein>
<organism evidence="8 9">
    <name type="scientific">Arachis duranensis</name>
    <name type="common">Wild peanut</name>
    <dbReference type="NCBI Taxonomy" id="130453"/>
    <lineage>
        <taxon>Eukaryota</taxon>
        <taxon>Viridiplantae</taxon>
        <taxon>Streptophyta</taxon>
        <taxon>Embryophyta</taxon>
        <taxon>Tracheophyta</taxon>
        <taxon>Spermatophyta</taxon>
        <taxon>Magnoliopsida</taxon>
        <taxon>eudicotyledons</taxon>
        <taxon>Gunneridae</taxon>
        <taxon>Pentapetalae</taxon>
        <taxon>rosids</taxon>
        <taxon>fabids</taxon>
        <taxon>Fabales</taxon>
        <taxon>Fabaceae</taxon>
        <taxon>Papilionoideae</taxon>
        <taxon>50 kb inversion clade</taxon>
        <taxon>dalbergioids sensu lato</taxon>
        <taxon>Dalbergieae</taxon>
        <taxon>Pterocarpus clade</taxon>
        <taxon>Arachis</taxon>
    </lineage>
</organism>
<reference evidence="8" key="1">
    <citation type="journal article" date="2016" name="Nat. Genet.">
        <title>The genome sequences of Arachis duranensis and Arachis ipaensis, the diploid ancestors of cultivated peanut.</title>
        <authorList>
            <person name="Bertioli D.J."/>
            <person name="Cannon S.B."/>
            <person name="Froenicke L."/>
            <person name="Huang G."/>
            <person name="Farmer A.D."/>
            <person name="Cannon E.K."/>
            <person name="Liu X."/>
            <person name="Gao D."/>
            <person name="Clevenger J."/>
            <person name="Dash S."/>
            <person name="Ren L."/>
            <person name="Moretzsohn M.C."/>
            <person name="Shirasawa K."/>
            <person name="Huang W."/>
            <person name="Vidigal B."/>
            <person name="Abernathy B."/>
            <person name="Chu Y."/>
            <person name="Niederhuth C.E."/>
            <person name="Umale P."/>
            <person name="Araujo A.C."/>
            <person name="Kozik A."/>
            <person name="Kim K.D."/>
            <person name="Burow M.D."/>
            <person name="Varshney R.K."/>
            <person name="Wang X."/>
            <person name="Zhang X."/>
            <person name="Barkley N."/>
            <person name="Guimaraes P.M."/>
            <person name="Isobe S."/>
            <person name="Guo B."/>
            <person name="Liao B."/>
            <person name="Stalker H.T."/>
            <person name="Schmitz R.J."/>
            <person name="Scheffler B.E."/>
            <person name="Leal-Bertioli S.C."/>
            <person name="Xun X."/>
            <person name="Jackson S.A."/>
            <person name="Michelmore R."/>
            <person name="Ozias-Akins P."/>
        </authorList>
    </citation>
    <scope>NUCLEOTIDE SEQUENCE [LARGE SCALE GENOMIC DNA]</scope>
    <source>
        <strain evidence="8">cv. V14167</strain>
    </source>
</reference>
<keyword evidence="3" id="KW-0863">Zinc-finger</keyword>
<dbReference type="InterPro" id="IPR012340">
    <property type="entry name" value="NA-bd_OB-fold"/>
</dbReference>
<dbReference type="Gene3D" id="2.40.50.140">
    <property type="entry name" value="Nucleic acid-binding proteins"/>
    <property type="match status" value="2"/>
</dbReference>
<dbReference type="PANTHER" id="PTHR47165:SF4">
    <property type="entry name" value="OS03G0429900 PROTEIN"/>
    <property type="match status" value="1"/>
</dbReference>
<dbReference type="InterPro" id="IPR013955">
    <property type="entry name" value="Rep_factor-A_C"/>
</dbReference>
<dbReference type="KEGG" id="adu:107492778"/>
<dbReference type="GeneID" id="107492778"/>
<feature type="domain" description="Replication protein A OB" evidence="7">
    <location>
        <begin position="43"/>
        <end position="135"/>
    </location>
</feature>
<dbReference type="CDD" id="cd04481">
    <property type="entry name" value="RPA1_DBD_B_like"/>
    <property type="match status" value="1"/>
</dbReference>
<dbReference type="PANTHER" id="PTHR47165">
    <property type="entry name" value="OS03G0429900 PROTEIN"/>
    <property type="match status" value="1"/>
</dbReference>
<name>A0A6P4DQ82_ARADU</name>
<evidence type="ECO:0000256" key="5">
    <source>
        <dbReference type="ARBA" id="ARBA00023125"/>
    </source>
</evidence>
<keyword evidence="5" id="KW-0238">DNA-binding</keyword>
<dbReference type="AlphaFoldDB" id="A0A6P4DQ82"/>
<sequence>MKANFLITTIVKEIKDPVLNILQHYFEFASLETLSDRVGQRQILTDVIGKLHAIGEEEQVDVKGKPTKIRRMELILKENIVLKVTLWRNLSSQINKEITIQIKGQKIVALTSTLVSEYKGHYSVSTTSSTKIYINPETEEFAQLTYGTNQHEEVVEIPSQDNVNTNLQSRMIRNRITIQDLMAIQWESDDQEKIFTILATINGIDDKFGWNYVECEKCHKKAYKKGDNYICGTCNQTPQYPTIRFRIQLNVSDQSATATFVLFDGEAKKLLGTTASNLITLQKSNDLEAPPQLKNLCNLTLIFEVKLNEFNLKEGSQQYTVTKTFVPTKNTEQQHPLQQIKQYTLLTKQTT</sequence>
<evidence type="ECO:0000313" key="8">
    <source>
        <dbReference type="Proteomes" id="UP000515211"/>
    </source>
</evidence>
<dbReference type="SUPFAM" id="SSF50249">
    <property type="entry name" value="Nucleic acid-binding proteins"/>
    <property type="match status" value="2"/>
</dbReference>
<feature type="domain" description="Replication factor A C-terminal" evidence="6">
    <location>
        <begin position="195"/>
        <end position="323"/>
    </location>
</feature>
<keyword evidence="8" id="KW-1185">Reference proteome</keyword>
<keyword evidence="2" id="KW-0479">Metal-binding</keyword>
<dbReference type="RefSeq" id="XP_015969321.1">
    <property type="nucleotide sequence ID" value="XM_016113835.1"/>
</dbReference>